<dbReference type="RefSeq" id="WP_063200524.1">
    <property type="nucleotide sequence ID" value="NZ_CAMITG010000001.1"/>
</dbReference>
<evidence type="ECO:0000313" key="9">
    <source>
        <dbReference type="Proteomes" id="UP000248897"/>
    </source>
</evidence>
<evidence type="ECO:0000259" key="6">
    <source>
        <dbReference type="PROSITE" id="PS50983"/>
    </source>
</evidence>
<feature type="domain" description="Fe/B12 periplasmic-binding" evidence="6">
    <location>
        <begin position="42"/>
        <end position="302"/>
    </location>
</feature>
<proteinExistence type="inferred from homology"/>
<protein>
    <submittedName>
        <fullName evidence="7">Fe(3+)-hydroxamate ABC transporter substrate-binding protein FhuD</fullName>
    </submittedName>
    <submittedName>
        <fullName evidence="8">Iron(III)-hydroxamate-binding protein fhuD</fullName>
    </submittedName>
</protein>
<dbReference type="AlphaFoldDB" id="A0A2X4UZ14"/>
<reference evidence="8 9" key="1">
    <citation type="submission" date="2018-06" db="EMBL/GenBank/DDBJ databases">
        <authorList>
            <consortium name="Pathogen Informatics"/>
            <person name="Doyle S."/>
        </authorList>
    </citation>
    <scope>NUCLEOTIDE SEQUENCE [LARGE SCALE GENOMIC DNA]</scope>
    <source>
        <strain evidence="8 9">NCTC12961</strain>
    </source>
</reference>
<dbReference type="STRING" id="82996.ADP72_15285"/>
<keyword evidence="4" id="KW-0406">Ion transport</keyword>
<comment type="similarity">
    <text evidence="2">Belongs to the bacterial solute-binding protein 8 family.</text>
</comment>
<dbReference type="Proteomes" id="UP000248897">
    <property type="component" value="Chromosome 1"/>
</dbReference>
<reference evidence="7 10" key="2">
    <citation type="submission" date="2020-12" db="EMBL/GenBank/DDBJ databases">
        <title>FDA dAtabase for Regulatory Grade micrObial Sequences (FDA-ARGOS): Supporting development and validation of Infectious Disease Dx tests.</title>
        <authorList>
            <person name="Sproer C."/>
            <person name="Gronow S."/>
            <person name="Severitt S."/>
            <person name="Schroder I."/>
            <person name="Tallon L."/>
            <person name="Sadzewicz L."/>
            <person name="Zhao X."/>
            <person name="Boylan J."/>
            <person name="Ott S."/>
            <person name="Bowen H."/>
            <person name="Vavikolanu K."/>
            <person name="Mehta A."/>
            <person name="Aluvathingal J."/>
            <person name="Nadendla S."/>
            <person name="Lowell S."/>
            <person name="Myers T."/>
            <person name="Yan Y."/>
            <person name="Sichtig H."/>
        </authorList>
    </citation>
    <scope>NUCLEOTIDE SEQUENCE [LARGE SCALE GENOMIC DNA]</scope>
    <source>
        <strain evidence="7 10">FDAARGOS_907</strain>
    </source>
</reference>
<evidence type="ECO:0000313" key="10">
    <source>
        <dbReference type="Proteomes" id="UP000594967"/>
    </source>
</evidence>
<keyword evidence="4" id="KW-0410">Iron transport</keyword>
<dbReference type="InterPro" id="IPR051313">
    <property type="entry name" value="Bact_iron-sidero_bind"/>
</dbReference>
<dbReference type="CDD" id="cd01146">
    <property type="entry name" value="FhuD"/>
    <property type="match status" value="1"/>
</dbReference>
<evidence type="ECO:0000256" key="4">
    <source>
        <dbReference type="ARBA" id="ARBA00022496"/>
    </source>
</evidence>
<dbReference type="InterPro" id="IPR002491">
    <property type="entry name" value="ABC_transptr_periplasmic_BD"/>
</dbReference>
<gene>
    <name evidence="8" type="primary">fhuD</name>
    <name evidence="7" type="ORF">I6G64_16685</name>
    <name evidence="8" type="ORF">NCTC12961_04944</name>
</gene>
<evidence type="ECO:0000256" key="2">
    <source>
        <dbReference type="ARBA" id="ARBA00008814"/>
    </source>
</evidence>
<keyword evidence="10" id="KW-1185">Reference proteome</keyword>
<dbReference type="PANTHER" id="PTHR30532:SF1">
    <property type="entry name" value="IRON(3+)-HYDROXAMATE-BINDING PROTEIN FHUD"/>
    <property type="match status" value="1"/>
</dbReference>
<dbReference type="GO" id="GO:0030288">
    <property type="term" value="C:outer membrane-bounded periplasmic space"/>
    <property type="evidence" value="ECO:0007669"/>
    <property type="project" value="TreeGrafter"/>
</dbReference>
<evidence type="ECO:0000256" key="5">
    <source>
        <dbReference type="ARBA" id="ARBA00022729"/>
    </source>
</evidence>
<dbReference type="NCBIfam" id="NF007864">
    <property type="entry name" value="PRK10576.1"/>
    <property type="match status" value="1"/>
</dbReference>
<dbReference type="PRINTS" id="PR01715">
    <property type="entry name" value="FERRIBNDNGPP"/>
</dbReference>
<comment type="subcellular location">
    <subcellularLocation>
        <location evidence="1">Cell envelope</location>
    </subcellularLocation>
</comment>
<dbReference type="GO" id="GO:1901678">
    <property type="term" value="P:iron coordination entity transport"/>
    <property type="evidence" value="ECO:0007669"/>
    <property type="project" value="UniProtKB-ARBA"/>
</dbReference>
<dbReference type="SUPFAM" id="SSF53807">
    <property type="entry name" value="Helical backbone' metal receptor"/>
    <property type="match status" value="1"/>
</dbReference>
<sequence length="302" mass="34025">MPASSDFQHDPVRRRLLTAMALSPLLFSLPGRATMTPPDLTRIVALEWLPIELLLALGVTPLAVADIHNYNLWVEEPKIPASVVDVGQRTEPNLELLQQLQPSLMLLSKGYGPTPQKLAPIAPTMSFGFNDGSGKPLTVGRNSLQQLAQRLGLEARAEQHLMQFDRFIQDARQRLHSYTRQPLLLFSLLDTRHVLIIGQKSLFQEVMDQLGIHNAWEGETNFWGTAVVGIERLITVKNARAIYLDHGNQAMMEKVSSTPLWQALPFVRQNQLRQVPAVWFYGATLSAMRFCHLLEQTQESYS</sequence>
<dbReference type="PROSITE" id="PS50983">
    <property type="entry name" value="FE_B12_PBP"/>
    <property type="match status" value="1"/>
</dbReference>
<dbReference type="Gene3D" id="3.40.50.1980">
    <property type="entry name" value="Nitrogenase molybdenum iron protein domain"/>
    <property type="match status" value="2"/>
</dbReference>
<dbReference type="Proteomes" id="UP000594967">
    <property type="component" value="Chromosome"/>
</dbReference>
<evidence type="ECO:0000313" key="7">
    <source>
        <dbReference type="EMBL" id="QPS19220.1"/>
    </source>
</evidence>
<evidence type="ECO:0000256" key="1">
    <source>
        <dbReference type="ARBA" id="ARBA00004196"/>
    </source>
</evidence>
<accession>A0A2X4UZ14</accession>
<dbReference type="Pfam" id="PF01497">
    <property type="entry name" value="Peripla_BP_2"/>
    <property type="match status" value="1"/>
</dbReference>
<keyword evidence="3" id="KW-0813">Transport</keyword>
<evidence type="ECO:0000256" key="3">
    <source>
        <dbReference type="ARBA" id="ARBA00022448"/>
    </source>
</evidence>
<dbReference type="PANTHER" id="PTHR30532">
    <property type="entry name" value="IRON III DICITRATE-BINDING PERIPLASMIC PROTEIN"/>
    <property type="match status" value="1"/>
</dbReference>
<keyword evidence="4" id="KW-0408">Iron</keyword>
<evidence type="ECO:0000313" key="8">
    <source>
        <dbReference type="EMBL" id="SQI45047.1"/>
    </source>
</evidence>
<name>A0A2X4UZ14_SERPL</name>
<keyword evidence="5" id="KW-0732">Signal</keyword>
<dbReference type="EMBL" id="CP065673">
    <property type="protein sequence ID" value="QPS19220.1"/>
    <property type="molecule type" value="Genomic_DNA"/>
</dbReference>
<organism evidence="8 9">
    <name type="scientific">Serratia plymuthica</name>
    <dbReference type="NCBI Taxonomy" id="82996"/>
    <lineage>
        <taxon>Bacteria</taxon>
        <taxon>Pseudomonadati</taxon>
        <taxon>Pseudomonadota</taxon>
        <taxon>Gammaproteobacteria</taxon>
        <taxon>Enterobacterales</taxon>
        <taxon>Yersiniaceae</taxon>
        <taxon>Serratia</taxon>
    </lineage>
</organism>
<dbReference type="EMBL" id="LS483469">
    <property type="protein sequence ID" value="SQI45047.1"/>
    <property type="molecule type" value="Genomic_DNA"/>
</dbReference>